<evidence type="ECO:0000313" key="1">
    <source>
        <dbReference type="EMBL" id="CAH6719504.1"/>
    </source>
</evidence>
<gene>
    <name evidence="1" type="ORF">CLIB1444_02S10088</name>
</gene>
<name>A0ACA9Y4B2_9ASCO</name>
<proteinExistence type="predicted"/>
<organism evidence="1 2">
    <name type="scientific">[Candida] jaroonii</name>
    <dbReference type="NCBI Taxonomy" id="467808"/>
    <lineage>
        <taxon>Eukaryota</taxon>
        <taxon>Fungi</taxon>
        <taxon>Dikarya</taxon>
        <taxon>Ascomycota</taxon>
        <taxon>Saccharomycotina</taxon>
        <taxon>Pichiomycetes</taxon>
        <taxon>Debaryomycetaceae</taxon>
        <taxon>Yamadazyma</taxon>
    </lineage>
</organism>
<evidence type="ECO:0000313" key="2">
    <source>
        <dbReference type="Proteomes" id="UP001152531"/>
    </source>
</evidence>
<protein>
    <submittedName>
        <fullName evidence="1">Vacuolar amino acid transporter 4</fullName>
    </submittedName>
</protein>
<comment type="caution">
    <text evidence="1">The sequence shown here is derived from an EMBL/GenBank/DDBJ whole genome shotgun (WGS) entry which is preliminary data.</text>
</comment>
<sequence length="539" mass="60002">MSEDISPPSSYRELNQIKDLDSTIAKILPSINQQGGDITRNLKPSSSHLRRSSSFSKFLDDRRDSASASDINIPGGFRRQFIINKKLSKNQKPPKFLTNNLIEFLNIYSNFAGEEFDDSDTESFVGSSADSAIASVDEESLLLPDNTPKPPPSNIKTYFLVFKALVGSGILFLPKAFESGGLLFSIVTLNIFGILTYICYLLLIHAKNHFGLSSFGELGFKTYGNPLRILILISILISQIGFVSTYILFTTSNLTNLFKISQLHLVIGQFVLLIPLILIRKISKLGFISLLSSICIITGLVIIFVYSINDLAVDGMGPNIVQFNSSSWSMLVGIAVTSFEGIGLILPIESAMHNPSEFPKVLGISMILITGLFLAIGSLGYITYGDEIESIILLNLPYNQIPVQMILVLYSLAVFLTAPLQLFPAIKIFENIVFNSSMFFKNGKLYNSGKYSSRIKWLKNLFRVFILSSICTLAYLNFDRIDKFVSFNGCFACVPLVYIYPPLIHFKTTKNRLYKTLDLSLAGLGMVVMIYTTYQILFD</sequence>
<accession>A0ACA9Y4B2</accession>
<dbReference type="Proteomes" id="UP001152531">
    <property type="component" value="Unassembled WGS sequence"/>
</dbReference>
<dbReference type="EMBL" id="CALSDN010000002">
    <property type="protein sequence ID" value="CAH6719504.1"/>
    <property type="molecule type" value="Genomic_DNA"/>
</dbReference>
<keyword evidence="2" id="KW-1185">Reference proteome</keyword>
<reference evidence="1" key="1">
    <citation type="submission" date="2022-06" db="EMBL/GenBank/DDBJ databases">
        <authorList>
            <person name="Legras J.-L."/>
            <person name="Devillers H."/>
            <person name="Grondin C."/>
        </authorList>
    </citation>
    <scope>NUCLEOTIDE SEQUENCE</scope>
    <source>
        <strain evidence="1">CLIB 1444</strain>
    </source>
</reference>